<proteinExistence type="predicted"/>
<comment type="caution">
    <text evidence="2">The sequence shown here is derived from an EMBL/GenBank/DDBJ whole genome shotgun (WGS) entry which is preliminary data.</text>
</comment>
<feature type="region of interest" description="Disordered" evidence="1">
    <location>
        <begin position="1"/>
        <end position="68"/>
    </location>
</feature>
<feature type="compositionally biased region" description="Polar residues" evidence="1">
    <location>
        <begin position="41"/>
        <end position="68"/>
    </location>
</feature>
<dbReference type="OrthoDB" id="3181072at2759"/>
<gene>
    <name evidence="2" type="ORF">CTheo_7859</name>
</gene>
<name>A0A5N5QAK7_9AGAM</name>
<feature type="compositionally biased region" description="Pro residues" evidence="1">
    <location>
        <begin position="1"/>
        <end position="16"/>
    </location>
</feature>
<keyword evidence="3" id="KW-1185">Reference proteome</keyword>
<reference evidence="2 3" key="1">
    <citation type="journal article" date="2019" name="Fungal Biol. Biotechnol.">
        <title>Draft genome sequence of fastidious pathogen Ceratobasidium theobromae, which causes vascular-streak dieback in Theobroma cacao.</title>
        <authorList>
            <person name="Ali S.S."/>
            <person name="Asman A."/>
            <person name="Shao J."/>
            <person name="Firmansyah A.P."/>
            <person name="Susilo A.W."/>
            <person name="Rosmana A."/>
            <person name="McMahon P."/>
            <person name="Junaid M."/>
            <person name="Guest D."/>
            <person name="Kheng T.Y."/>
            <person name="Meinhardt L.W."/>
            <person name="Bailey B.A."/>
        </authorList>
    </citation>
    <scope>NUCLEOTIDE SEQUENCE [LARGE SCALE GENOMIC DNA]</scope>
    <source>
        <strain evidence="2 3">CT2</strain>
    </source>
</reference>
<evidence type="ECO:0000256" key="1">
    <source>
        <dbReference type="SAM" id="MobiDB-lite"/>
    </source>
</evidence>
<dbReference type="Proteomes" id="UP000383932">
    <property type="component" value="Unassembled WGS sequence"/>
</dbReference>
<protein>
    <submittedName>
        <fullName evidence="2">THP2 domain containing protein</fullName>
    </submittedName>
</protein>
<evidence type="ECO:0000313" key="3">
    <source>
        <dbReference type="Proteomes" id="UP000383932"/>
    </source>
</evidence>
<sequence length="306" mass="33329">MEPSTPPRSASPPPTPADGETTPTTPVAPAGLPPRAPSPTPSVAETTRGTGSNSRQVSGRNGSGYNIPDQASINNLVNGFTATLESLDANLKALSVHAKEVDALGPPPDSAAQIHKLRLQLRAQDKKQEQRIADIKHIVKDVLKEQIAEHMRPQIQEQIRLELTQQIRAAVDEQITEHLPVSLQDQADESKRQLIEVRNSLLNSEARRSNATLRSTNLDDPLAPVVKANGEESALAPQTLRQLFSYDSAQARALVRDYGLREHDVRERNLNRFMAHIGVQFNLIPIPVMVDGVVDENGAPIGVTLI</sequence>
<evidence type="ECO:0000313" key="2">
    <source>
        <dbReference type="EMBL" id="KAB5588704.1"/>
    </source>
</evidence>
<feature type="compositionally biased region" description="Pro residues" evidence="1">
    <location>
        <begin position="31"/>
        <end position="40"/>
    </location>
</feature>
<dbReference type="EMBL" id="SSOP01000387">
    <property type="protein sequence ID" value="KAB5588704.1"/>
    <property type="molecule type" value="Genomic_DNA"/>
</dbReference>
<accession>A0A5N5QAK7</accession>
<organism evidence="2 3">
    <name type="scientific">Ceratobasidium theobromae</name>
    <dbReference type="NCBI Taxonomy" id="1582974"/>
    <lineage>
        <taxon>Eukaryota</taxon>
        <taxon>Fungi</taxon>
        <taxon>Dikarya</taxon>
        <taxon>Basidiomycota</taxon>
        <taxon>Agaricomycotina</taxon>
        <taxon>Agaricomycetes</taxon>
        <taxon>Cantharellales</taxon>
        <taxon>Ceratobasidiaceae</taxon>
        <taxon>Ceratobasidium</taxon>
    </lineage>
</organism>
<dbReference type="AlphaFoldDB" id="A0A5N5QAK7"/>